<comment type="caution">
    <text evidence="6">The sequence shown here is derived from an EMBL/GenBank/DDBJ whole genome shotgun (WGS) entry which is preliminary data.</text>
</comment>
<feature type="chain" id="PRO_5047379665" evidence="4">
    <location>
        <begin position="30"/>
        <end position="1429"/>
    </location>
</feature>
<feature type="domain" description="LamG-like jellyroll fold" evidence="5">
    <location>
        <begin position="1023"/>
        <end position="1165"/>
    </location>
</feature>
<dbReference type="RefSeq" id="WP_364022946.1">
    <property type="nucleotide sequence ID" value="NZ_JBFATD010000007.1"/>
</dbReference>
<accession>A0ABV3JGB8</accession>
<organism evidence="6 7">
    <name type="scientific">Streptomyces werraensis</name>
    <dbReference type="NCBI Taxonomy" id="68284"/>
    <lineage>
        <taxon>Bacteria</taxon>
        <taxon>Bacillati</taxon>
        <taxon>Actinomycetota</taxon>
        <taxon>Actinomycetes</taxon>
        <taxon>Kitasatosporales</taxon>
        <taxon>Streptomycetaceae</taxon>
        <taxon>Streptomyces</taxon>
    </lineage>
</organism>
<dbReference type="Gene3D" id="2.60.120.200">
    <property type="match status" value="3"/>
</dbReference>
<dbReference type="InterPro" id="IPR013320">
    <property type="entry name" value="ConA-like_dom_sf"/>
</dbReference>
<keyword evidence="2" id="KW-1015">Disulfide bond</keyword>
<dbReference type="Pfam" id="PF13385">
    <property type="entry name" value="Laminin_G_3"/>
    <property type="match status" value="3"/>
</dbReference>
<dbReference type="NCBIfam" id="NF033679">
    <property type="entry name" value="DNRLRE_dom"/>
    <property type="match status" value="1"/>
</dbReference>
<dbReference type="PANTHER" id="PTHR46943:SF1">
    <property type="entry name" value="PENTRAXIN-RELATED PROTEIN PTX3"/>
    <property type="match status" value="1"/>
</dbReference>
<reference evidence="6 7" key="1">
    <citation type="submission" date="2024-06" db="EMBL/GenBank/DDBJ databases">
        <title>The Natural Products Discovery Center: Release of the First 8490 Sequenced Strains for Exploring Actinobacteria Biosynthetic Diversity.</title>
        <authorList>
            <person name="Kalkreuter E."/>
            <person name="Kautsar S.A."/>
            <person name="Yang D."/>
            <person name="Bader C.D."/>
            <person name="Teijaro C.N."/>
            <person name="Fluegel L."/>
            <person name="Davis C.M."/>
            <person name="Simpson J.R."/>
            <person name="Lauterbach L."/>
            <person name="Steele A.D."/>
            <person name="Gui C."/>
            <person name="Meng S."/>
            <person name="Li G."/>
            <person name="Viehrig K."/>
            <person name="Ye F."/>
            <person name="Su P."/>
            <person name="Kiefer A.F."/>
            <person name="Nichols A."/>
            <person name="Cepeda A.J."/>
            <person name="Yan W."/>
            <person name="Fan B."/>
            <person name="Jiang Y."/>
            <person name="Adhikari A."/>
            <person name="Zheng C.-J."/>
            <person name="Schuster L."/>
            <person name="Cowan T.M."/>
            <person name="Smanski M.J."/>
            <person name="Chevrette M.G."/>
            <person name="De Carvalho L.P.S."/>
            <person name="Shen B."/>
        </authorList>
    </citation>
    <scope>NUCLEOTIDE SEQUENCE [LARGE SCALE GENOMIC DNA]</scope>
    <source>
        <strain evidence="6 7">NPDC052768</strain>
    </source>
</reference>
<dbReference type="InterPro" id="IPR042837">
    <property type="entry name" value="PTX3"/>
</dbReference>
<feature type="domain" description="LamG-like jellyroll fold" evidence="5">
    <location>
        <begin position="1240"/>
        <end position="1408"/>
    </location>
</feature>
<dbReference type="InterPro" id="IPR006558">
    <property type="entry name" value="LamG-like"/>
</dbReference>
<proteinExistence type="predicted"/>
<feature type="region of interest" description="Disordered" evidence="3">
    <location>
        <begin position="245"/>
        <end position="299"/>
    </location>
</feature>
<gene>
    <name evidence="6" type="ORF">AB0K95_17955</name>
</gene>
<sequence>MWGRSRGRTRLVGVLMGAALAVGSTPALTSEAVAGTPNLPVSPTSAAKTADLDASGFTEAEALAKAKKTGEPVEVVSLRGEASEVFATPDGRLQAREYLRPVWTRVNGGWKRIDTDLTSTSEGTIAPEASTIDLEFSGGGESPLVRMERAGRELSLTWPTPLPKPEVEGPVATYPSVLPDVDLRMTAQQDGFTQLLVVKSAEAAASPELAQLRLELDTRGLSVEETEEGGLQALDRGAESPVFEAPRPMMWDSSPGESPAGTESSKAASVEKTGGHSASAGAAAESGDQPGAGESGKLAPVGVDVAEGQNELVLTPDADVLKGEDTEYPVFIDPQWYTPKASAWTMVSKYWADSPQWKFNGDSDSGLGYCDWNYCKPHDTKRLFYRIPVSKFAGRSILSAEFVVRNTWSASCSDRDVQLWRTKDISSSTTWNSQNASGFWIDHLKTESFAYGYDGCAAKDAEFDVKSPVQQAANGKWSTMTFGLRASSESDGYGWKRFSDNAYLRVEYNRPPTQLKMSQLTMTYGGTCKTPSSLARVRTLGTIRANNVTDPDGDNVGVQFQAKWDGGSWSPTRAAGKASGSSFAISLPSSIPKNKTVRWYARVFDGAQYSPWSHAGAASACYFVYDTSVPQAPTVSSGEYPESDPANPEDPWYDGVGQYGSFTVDGVDSDVTTYWYGINGDPTSRNKITTSGGAARIAKVLPARPGVNFFTAQAFDSAGNGSEIRTYQYRVKAGQPDRATWQLDEGAGASQAKGSTPPRTLKLLGGTTAEAEGAVDTAVRFNGTDGYADTDLSPVNTTQGFSVSAWVNFDQQPTRSMVVATQPGNIMAGFELYYSPVHGWVFNQHASDSAGAASVMAKAATPAPVTVGKWTHVAGSYDATLDRLRLYVDGQLAGEKSWSSPWDARRGLRIGAGSYSGTPGNFFSGSIDDVQIFNRQLEDSEVTQLHAKQTVGDPGPPALAVFPMDEAVGATEIVGHGGVIPATYHGVVTTGVPGVAGKATHFDGTTGYAKVGETSAPHVNTFRSFTVSAWAKLDSLAAESGVVVLQAGKERPGMELYYSAAAQQWAFAQYTADSADAGITRVTQPAGAKAYAGEWAHLVGVHDTDNNTLTLYVNGTRAGSVTQNNPFYADRSMYIGTGDFGGARQYFFPGTVDDVRVMDRPVSAEEVQQLFKQRPLLESRWTFETASGTPLTTPDASVSGNDITLNGGATVGSGWVDGGVDLDGVDDYGVTSVVPVDTSASFTVSAWAQAAALPSRSAALLSVPGTAQNAFTVRYEPRALDAGPGHWRIVMASADSADATVDHVDNGQFFSPTEWTHLALVYDGFAKHLSLYVNGQLEEVACTDGDGDGESDDTACEDRLSWADHVLSFKAVQPMQLGRAKSGSNTWGDYWPGAVSDVWAFQGALTERQVQHLAEGLPGAPTEVPDGDS</sequence>
<feature type="domain" description="LamG-like jellyroll fold" evidence="5">
    <location>
        <begin position="799"/>
        <end position="940"/>
    </location>
</feature>
<evidence type="ECO:0000313" key="6">
    <source>
        <dbReference type="EMBL" id="MEV5247134.1"/>
    </source>
</evidence>
<evidence type="ECO:0000256" key="2">
    <source>
        <dbReference type="ARBA" id="ARBA00023157"/>
    </source>
</evidence>
<evidence type="ECO:0000313" key="7">
    <source>
        <dbReference type="Proteomes" id="UP001552527"/>
    </source>
</evidence>
<keyword evidence="7" id="KW-1185">Reference proteome</keyword>
<dbReference type="EMBL" id="JBFATE010000007">
    <property type="protein sequence ID" value="MEV5247134.1"/>
    <property type="molecule type" value="Genomic_DNA"/>
</dbReference>
<dbReference type="Proteomes" id="UP001552527">
    <property type="component" value="Unassembled WGS sequence"/>
</dbReference>
<evidence type="ECO:0000256" key="4">
    <source>
        <dbReference type="SAM" id="SignalP"/>
    </source>
</evidence>
<name>A0ABV3JGB8_9ACTN</name>
<dbReference type="SUPFAM" id="SSF49899">
    <property type="entry name" value="Concanavalin A-like lectins/glucanases"/>
    <property type="match status" value="3"/>
</dbReference>
<keyword evidence="1 4" id="KW-0732">Signal</keyword>
<feature type="compositionally biased region" description="Low complexity" evidence="3">
    <location>
        <begin position="275"/>
        <end position="287"/>
    </location>
</feature>
<dbReference type="PANTHER" id="PTHR46943">
    <property type="entry name" value="PENTRAXIN-RELATED PROTEIN PTX3"/>
    <property type="match status" value="1"/>
</dbReference>
<evidence type="ECO:0000259" key="5">
    <source>
        <dbReference type="SMART" id="SM00560"/>
    </source>
</evidence>
<protein>
    <submittedName>
        <fullName evidence="6">LamG-like jellyroll fold domain-containing protein</fullName>
    </submittedName>
</protein>
<evidence type="ECO:0000256" key="3">
    <source>
        <dbReference type="SAM" id="MobiDB-lite"/>
    </source>
</evidence>
<dbReference type="SMART" id="SM00560">
    <property type="entry name" value="LamGL"/>
    <property type="match status" value="3"/>
</dbReference>
<evidence type="ECO:0000256" key="1">
    <source>
        <dbReference type="ARBA" id="ARBA00022729"/>
    </source>
</evidence>
<feature type="signal peptide" evidence="4">
    <location>
        <begin position="1"/>
        <end position="29"/>
    </location>
</feature>